<evidence type="ECO:0000313" key="1">
    <source>
        <dbReference type="EMBL" id="KDP44613.1"/>
    </source>
</evidence>
<organism evidence="1 2">
    <name type="scientific">Jatropha curcas</name>
    <name type="common">Barbados nut</name>
    <dbReference type="NCBI Taxonomy" id="180498"/>
    <lineage>
        <taxon>Eukaryota</taxon>
        <taxon>Viridiplantae</taxon>
        <taxon>Streptophyta</taxon>
        <taxon>Embryophyta</taxon>
        <taxon>Tracheophyta</taxon>
        <taxon>Spermatophyta</taxon>
        <taxon>Magnoliopsida</taxon>
        <taxon>eudicotyledons</taxon>
        <taxon>Gunneridae</taxon>
        <taxon>Pentapetalae</taxon>
        <taxon>rosids</taxon>
        <taxon>fabids</taxon>
        <taxon>Malpighiales</taxon>
        <taxon>Euphorbiaceae</taxon>
        <taxon>Crotonoideae</taxon>
        <taxon>Jatropheae</taxon>
        <taxon>Jatropha</taxon>
    </lineage>
</organism>
<dbReference type="EMBL" id="KK914248">
    <property type="protein sequence ID" value="KDP44613.1"/>
    <property type="molecule type" value="Genomic_DNA"/>
</dbReference>
<gene>
    <name evidence="1" type="ORF">JCGZ_19755</name>
</gene>
<evidence type="ECO:0000313" key="2">
    <source>
        <dbReference type="Proteomes" id="UP000027138"/>
    </source>
</evidence>
<name>A0A067LBL2_JATCU</name>
<sequence length="80" mass="8999">MRRSPISCPINEMGILETRNNPIVVKGIVDHGGFTILHRKLSLTEWKISHRGDEMIGTPPSHCNCQKQYGLPETSSRDIT</sequence>
<protein>
    <submittedName>
        <fullName evidence="1">Uncharacterized protein</fullName>
    </submittedName>
</protein>
<proteinExistence type="predicted"/>
<accession>A0A067LBL2</accession>
<reference evidence="1 2" key="1">
    <citation type="journal article" date="2014" name="PLoS ONE">
        <title>Global Analysis of Gene Expression Profiles in Physic Nut (Jatropha curcas L.) Seedlings Exposed to Salt Stress.</title>
        <authorList>
            <person name="Zhang L."/>
            <person name="Zhang C."/>
            <person name="Wu P."/>
            <person name="Chen Y."/>
            <person name="Li M."/>
            <person name="Jiang H."/>
            <person name="Wu G."/>
        </authorList>
    </citation>
    <scope>NUCLEOTIDE SEQUENCE [LARGE SCALE GENOMIC DNA]</scope>
    <source>
        <strain evidence="2">cv. GZQX0401</strain>
        <tissue evidence="1">Young leaves</tissue>
    </source>
</reference>
<dbReference type="Proteomes" id="UP000027138">
    <property type="component" value="Unassembled WGS sequence"/>
</dbReference>
<keyword evidence="2" id="KW-1185">Reference proteome</keyword>
<dbReference type="AlphaFoldDB" id="A0A067LBL2"/>